<dbReference type="EMBL" id="JBHSZO010000004">
    <property type="protein sequence ID" value="MFC7217387.1"/>
    <property type="molecule type" value="Genomic_DNA"/>
</dbReference>
<gene>
    <name evidence="2" type="ORF">ACFQLX_04260</name>
</gene>
<comment type="caution">
    <text evidence="2">The sequence shown here is derived from an EMBL/GenBank/DDBJ whole genome shotgun (WGS) entry which is preliminary data.</text>
</comment>
<dbReference type="Proteomes" id="UP001596413">
    <property type="component" value="Unassembled WGS sequence"/>
</dbReference>
<keyword evidence="3" id="KW-1185">Reference proteome</keyword>
<evidence type="ECO:0000313" key="3">
    <source>
        <dbReference type="Proteomes" id="UP001596413"/>
    </source>
</evidence>
<proteinExistence type="predicted"/>
<feature type="signal peptide" evidence="1">
    <location>
        <begin position="1"/>
        <end position="23"/>
    </location>
</feature>
<feature type="chain" id="PRO_5046557695" evidence="1">
    <location>
        <begin position="24"/>
        <end position="206"/>
    </location>
</feature>
<protein>
    <submittedName>
        <fullName evidence="2">Uncharacterized protein</fullName>
    </submittedName>
</protein>
<keyword evidence="1" id="KW-0732">Signal</keyword>
<evidence type="ECO:0000256" key="1">
    <source>
        <dbReference type="SAM" id="SignalP"/>
    </source>
</evidence>
<organism evidence="2 3">
    <name type="scientific">Streptomyces polyrhachis</name>
    <dbReference type="NCBI Taxonomy" id="1282885"/>
    <lineage>
        <taxon>Bacteria</taxon>
        <taxon>Bacillati</taxon>
        <taxon>Actinomycetota</taxon>
        <taxon>Actinomycetes</taxon>
        <taxon>Kitasatosporales</taxon>
        <taxon>Streptomycetaceae</taxon>
        <taxon>Streptomyces</taxon>
    </lineage>
</organism>
<reference evidence="3" key="1">
    <citation type="journal article" date="2019" name="Int. J. Syst. Evol. Microbiol.">
        <title>The Global Catalogue of Microorganisms (GCM) 10K type strain sequencing project: providing services to taxonomists for standard genome sequencing and annotation.</title>
        <authorList>
            <consortium name="The Broad Institute Genomics Platform"/>
            <consortium name="The Broad Institute Genome Sequencing Center for Infectious Disease"/>
            <person name="Wu L."/>
            <person name="Ma J."/>
        </authorList>
    </citation>
    <scope>NUCLEOTIDE SEQUENCE [LARGE SCALE GENOMIC DNA]</scope>
    <source>
        <strain evidence="3">CGMCC 1.13681</strain>
    </source>
</reference>
<accession>A0ABW2G9C1</accession>
<dbReference type="RefSeq" id="WP_386412041.1">
    <property type="nucleotide sequence ID" value="NZ_JBHSZO010000004.1"/>
</dbReference>
<name>A0ABW2G9C1_9ACTN</name>
<sequence>MRRLALLFGVLALWLGLAPPAVAGGPTSVLLVNQATMRAAGIQEGSADYRALDAALGALGGGQTPEAVAGVPNGPDITLSWLSHETHVWRVDRLYPDAKGGMLVHRRERAGLAGEGVWFRAAHAKEAAALLGAHGLLDKGFPAASSLRPAVAESAAPAPPGRAASASAATGWWWSLPGLAAGAALARAAFLRRGGPRTPRRELVDA</sequence>
<evidence type="ECO:0000313" key="2">
    <source>
        <dbReference type="EMBL" id="MFC7217387.1"/>
    </source>
</evidence>